<name>A0ABU3K4Y3_9BACT</name>
<gene>
    <name evidence="2" type="ORF">PPG34_03830</name>
</gene>
<sequence length="120" mass="13692">MKSNFQGNMMSNFVDFNSVRNAIRNRSIHSATNAELESAVGVLANTGIPNENVRHEAIVMADAIHSILLRRLLDEQERRNRKTQFWFMVLAMAALVSAVIQIGLGIFSIDWTYNRIQVEW</sequence>
<accession>A0ABU3K4Y3</accession>
<proteinExistence type="predicted"/>
<keyword evidence="1" id="KW-0812">Transmembrane</keyword>
<evidence type="ECO:0000313" key="3">
    <source>
        <dbReference type="Proteomes" id="UP001250932"/>
    </source>
</evidence>
<evidence type="ECO:0000313" key="2">
    <source>
        <dbReference type="EMBL" id="MDT7041464.1"/>
    </source>
</evidence>
<comment type="caution">
    <text evidence="2">The sequence shown here is derived from an EMBL/GenBank/DDBJ whole genome shotgun (WGS) entry which is preliminary data.</text>
</comment>
<feature type="transmembrane region" description="Helical" evidence="1">
    <location>
        <begin position="85"/>
        <end position="109"/>
    </location>
</feature>
<protein>
    <submittedName>
        <fullName evidence="2">Uncharacterized protein</fullName>
    </submittedName>
</protein>
<evidence type="ECO:0000256" key="1">
    <source>
        <dbReference type="SAM" id="Phobius"/>
    </source>
</evidence>
<organism evidence="2 3">
    <name type="scientific">Candidatus Nitronereus thalassa</name>
    <dbReference type="NCBI Taxonomy" id="3020898"/>
    <lineage>
        <taxon>Bacteria</taxon>
        <taxon>Pseudomonadati</taxon>
        <taxon>Nitrospirota</taxon>
        <taxon>Nitrospiria</taxon>
        <taxon>Nitrospirales</taxon>
        <taxon>Nitrospiraceae</taxon>
        <taxon>Candidatus Nitronereus</taxon>
    </lineage>
</organism>
<keyword evidence="1" id="KW-0472">Membrane</keyword>
<reference evidence="2 3" key="1">
    <citation type="journal article" date="2023" name="ISME J.">
        <title>Cultivation and genomic characterization of novel and ubiquitous marine nitrite-oxidizing bacteria from the Nitrospirales.</title>
        <authorList>
            <person name="Mueller A.J."/>
            <person name="Daebeler A."/>
            <person name="Herbold C.W."/>
            <person name="Kirkegaard R.H."/>
            <person name="Daims H."/>
        </authorList>
    </citation>
    <scope>NUCLEOTIDE SEQUENCE [LARGE SCALE GENOMIC DNA]</scope>
    <source>
        <strain evidence="2 3">EB</strain>
    </source>
</reference>
<keyword evidence="3" id="KW-1185">Reference proteome</keyword>
<dbReference type="Proteomes" id="UP001250932">
    <property type="component" value="Unassembled WGS sequence"/>
</dbReference>
<keyword evidence="1" id="KW-1133">Transmembrane helix</keyword>
<dbReference type="EMBL" id="JAQOUE010000001">
    <property type="protein sequence ID" value="MDT7041464.1"/>
    <property type="molecule type" value="Genomic_DNA"/>
</dbReference>
<dbReference type="RefSeq" id="WP_313831817.1">
    <property type="nucleotide sequence ID" value="NZ_JAQOUE010000001.1"/>
</dbReference>